<protein>
    <submittedName>
        <fullName evidence="3">Uncharacterized protein</fullName>
    </submittedName>
</protein>
<keyword evidence="1" id="KW-0560">Oxidoreductase</keyword>
<dbReference type="PRINTS" id="PR00081">
    <property type="entry name" value="GDHRDH"/>
</dbReference>
<dbReference type="InterPro" id="IPR036291">
    <property type="entry name" value="NAD(P)-bd_dom_sf"/>
</dbReference>
<dbReference type="EMBL" id="JAJSOF020000031">
    <property type="protein sequence ID" value="KAJ4431259.1"/>
    <property type="molecule type" value="Genomic_DNA"/>
</dbReference>
<accession>A0ABQ8SB08</accession>
<dbReference type="PRINTS" id="PR00080">
    <property type="entry name" value="SDRFAMILY"/>
</dbReference>
<dbReference type="Pfam" id="PF00106">
    <property type="entry name" value="adh_short"/>
    <property type="match status" value="1"/>
</dbReference>
<dbReference type="PANTHER" id="PTHR43157">
    <property type="entry name" value="PHOSPHATIDYLINOSITOL-GLYCAN BIOSYNTHESIS CLASS F PROTEIN-RELATED"/>
    <property type="match status" value="1"/>
</dbReference>
<dbReference type="PANTHER" id="PTHR43157:SF66">
    <property type="entry name" value="WW DOMAIN-CONTAINING OXIDOREDUCTASE-LIKE PROTEIN"/>
    <property type="match status" value="1"/>
</dbReference>
<name>A0ABQ8SB08_PERAM</name>
<organism evidence="3 4">
    <name type="scientific">Periplaneta americana</name>
    <name type="common">American cockroach</name>
    <name type="synonym">Blatta americana</name>
    <dbReference type="NCBI Taxonomy" id="6978"/>
    <lineage>
        <taxon>Eukaryota</taxon>
        <taxon>Metazoa</taxon>
        <taxon>Ecdysozoa</taxon>
        <taxon>Arthropoda</taxon>
        <taxon>Hexapoda</taxon>
        <taxon>Insecta</taxon>
        <taxon>Pterygota</taxon>
        <taxon>Neoptera</taxon>
        <taxon>Polyneoptera</taxon>
        <taxon>Dictyoptera</taxon>
        <taxon>Blattodea</taxon>
        <taxon>Blattoidea</taxon>
        <taxon>Blattidae</taxon>
        <taxon>Blattinae</taxon>
        <taxon>Periplaneta</taxon>
    </lineage>
</organism>
<keyword evidence="4" id="KW-1185">Reference proteome</keyword>
<reference evidence="3 4" key="1">
    <citation type="journal article" date="2022" name="Allergy">
        <title>Genome assembly and annotation of Periplaneta americana reveal a comprehensive cockroach allergen profile.</title>
        <authorList>
            <person name="Wang L."/>
            <person name="Xiong Q."/>
            <person name="Saelim N."/>
            <person name="Wang L."/>
            <person name="Nong W."/>
            <person name="Wan A.T."/>
            <person name="Shi M."/>
            <person name="Liu X."/>
            <person name="Cao Q."/>
            <person name="Hui J.H.L."/>
            <person name="Sookrung N."/>
            <person name="Leung T.F."/>
            <person name="Tungtrongchitr A."/>
            <person name="Tsui S.K.W."/>
        </authorList>
    </citation>
    <scope>NUCLEOTIDE SEQUENCE [LARGE SCALE GENOMIC DNA]</scope>
    <source>
        <strain evidence="3">PWHHKU_190912</strain>
    </source>
</reference>
<dbReference type="InterPro" id="IPR002347">
    <property type="entry name" value="SDR_fam"/>
</dbReference>
<comment type="caution">
    <text evidence="3">The sequence shown here is derived from an EMBL/GenBank/DDBJ whole genome shotgun (WGS) entry which is preliminary data.</text>
</comment>
<proteinExistence type="inferred from homology"/>
<dbReference type="Proteomes" id="UP001148838">
    <property type="component" value="Unassembled WGS sequence"/>
</dbReference>
<dbReference type="Gene3D" id="3.40.50.720">
    <property type="entry name" value="NAD(P)-binding Rossmann-like Domain"/>
    <property type="match status" value="1"/>
</dbReference>
<evidence type="ECO:0000313" key="4">
    <source>
        <dbReference type="Proteomes" id="UP001148838"/>
    </source>
</evidence>
<evidence type="ECO:0000256" key="1">
    <source>
        <dbReference type="ARBA" id="ARBA00023002"/>
    </source>
</evidence>
<evidence type="ECO:0000313" key="3">
    <source>
        <dbReference type="EMBL" id="KAJ4431259.1"/>
    </source>
</evidence>
<dbReference type="SUPFAM" id="SSF51735">
    <property type="entry name" value="NAD(P)-binding Rossmann-fold domains"/>
    <property type="match status" value="1"/>
</dbReference>
<evidence type="ECO:0000256" key="2">
    <source>
        <dbReference type="RuleBase" id="RU000363"/>
    </source>
</evidence>
<gene>
    <name evidence="3" type="ORF">ANN_19856</name>
</gene>
<comment type="similarity">
    <text evidence="2">Belongs to the short-chain dehydrogenases/reductases (SDR) family.</text>
</comment>
<sequence>MPITALLMRSLSCTSVCGSGDKNTRIFLLPEVATVFNVCIIPGLKLYVKLTTGVCKSKKRMDGKTVIITGANTGIGKETALDLAKRGAKVILACRDLERGKKACDKIIASSGNSNVEVQHLDLSSLASVRKFADHIIKTEPKLDVLINNAGATRVGQKLTEDNILLGMQVNHYGPFLLTCLLVGLLKKSAPSRIVVVASTLHRVGILDLNDLNFEKSYGGDHVYCASKLANVLMTNELARKLEGSGVTVNSLHPGLVLTDLWRNFPAFIIAIVRHILQLYMKNPQEGAQTSIYLAVSEDVEGVTGKYFEDCKEVTPSKSARNEGLAKKLWEKSVTLVDLKPEEADF</sequence>